<dbReference type="Gene3D" id="1.10.10.10">
    <property type="entry name" value="Winged helix-like DNA-binding domain superfamily/Winged helix DNA-binding domain"/>
    <property type="match status" value="1"/>
</dbReference>
<dbReference type="PANTHER" id="PTHR18964">
    <property type="entry name" value="ROK (REPRESSOR, ORF, KINASE) FAMILY"/>
    <property type="match status" value="1"/>
</dbReference>
<dbReference type="Proteomes" id="UP000276417">
    <property type="component" value="Chromosome 2"/>
</dbReference>
<dbReference type="InterPro" id="IPR036390">
    <property type="entry name" value="WH_DNA-bd_sf"/>
</dbReference>
<organism evidence="2 3">
    <name type="scientific">Deinococcus psychrotolerans</name>
    <dbReference type="NCBI Taxonomy" id="2489213"/>
    <lineage>
        <taxon>Bacteria</taxon>
        <taxon>Thermotogati</taxon>
        <taxon>Deinococcota</taxon>
        <taxon>Deinococci</taxon>
        <taxon>Deinococcales</taxon>
        <taxon>Deinococcaceae</taxon>
        <taxon>Deinococcus</taxon>
    </lineage>
</organism>
<evidence type="ECO:0000256" key="1">
    <source>
        <dbReference type="ARBA" id="ARBA00006479"/>
    </source>
</evidence>
<dbReference type="Pfam" id="PF00480">
    <property type="entry name" value="ROK"/>
    <property type="match status" value="1"/>
</dbReference>
<dbReference type="InterPro" id="IPR043129">
    <property type="entry name" value="ATPase_NBD"/>
</dbReference>
<name>A0A3G8YGF1_9DEIO</name>
<evidence type="ECO:0000313" key="3">
    <source>
        <dbReference type="Proteomes" id="UP000276417"/>
    </source>
</evidence>
<reference evidence="2 3" key="1">
    <citation type="submission" date="2018-11" db="EMBL/GenBank/DDBJ databases">
        <title>Deinococcus shelandsis sp. nov., isolated from South Shetland Islands soil of Antarctica.</title>
        <authorList>
            <person name="Tian J."/>
        </authorList>
    </citation>
    <scope>NUCLEOTIDE SEQUENCE [LARGE SCALE GENOMIC DNA]</scope>
    <source>
        <strain evidence="2 3">S14-83T</strain>
    </source>
</reference>
<dbReference type="Gene3D" id="3.30.420.40">
    <property type="match status" value="2"/>
</dbReference>
<comment type="similarity">
    <text evidence="1">Belongs to the ROK (NagC/XylR) family.</text>
</comment>
<dbReference type="KEGG" id="dph:EHF33_15945"/>
<evidence type="ECO:0000313" key="2">
    <source>
        <dbReference type="EMBL" id="AZI44372.1"/>
    </source>
</evidence>
<keyword evidence="3" id="KW-1185">Reference proteome</keyword>
<gene>
    <name evidence="2" type="ORF">EHF33_15945</name>
</gene>
<dbReference type="EMBL" id="CP034184">
    <property type="protein sequence ID" value="AZI44372.1"/>
    <property type="molecule type" value="Genomic_DNA"/>
</dbReference>
<dbReference type="SUPFAM" id="SSF53067">
    <property type="entry name" value="Actin-like ATPase domain"/>
    <property type="match status" value="1"/>
</dbReference>
<dbReference type="OrthoDB" id="9796533at2"/>
<dbReference type="SUPFAM" id="SSF46785">
    <property type="entry name" value="Winged helix' DNA-binding domain"/>
    <property type="match status" value="1"/>
</dbReference>
<dbReference type="AlphaFoldDB" id="A0A3G8YGF1"/>
<dbReference type="PANTHER" id="PTHR18964:SF149">
    <property type="entry name" value="BIFUNCTIONAL UDP-N-ACETYLGLUCOSAMINE 2-EPIMERASE_N-ACETYLMANNOSAMINE KINASE"/>
    <property type="match status" value="1"/>
</dbReference>
<proteinExistence type="inferred from homology"/>
<protein>
    <submittedName>
        <fullName evidence="2">ROK family protein</fullName>
    </submittedName>
</protein>
<accession>A0A3G8YGF1</accession>
<dbReference type="InterPro" id="IPR000600">
    <property type="entry name" value="ROK"/>
</dbReference>
<sequence length="383" mass="40746">MSRSSLQIVGSFGLHWRTVNIAQQVWLHIQQYGPGSRADLARHLRRSKPATSAAIDTLLQQDLLLELGQGRSTLGRPPKLVNLNHRSRLVVGAEVDVHELRLGLGDLRGDLLEQRSVPWRGGEASGELGPALKRAIDALCGPQGQVPRALALGLPGVVRDGVVSHAPNLPELEDPATLTRLRSELSFPVLLYNDVNLAAVSEARPGELLAFVSIGSGFGVGITQGRELLDGHQGRAGELGYLPGAGGENLEQLLSETGLARLLGLQATQLLPLLAGRSPAILERAAMRPFLSALLSALQVLTLTLDPARIVIGGRIGSKLLAQLPSLQRQLQESLPFAPQLCISQFPDSAVVQGAAQMAAARASADLLEELSDRARPHQSAHA</sequence>
<dbReference type="InterPro" id="IPR036388">
    <property type="entry name" value="WH-like_DNA-bd_sf"/>
</dbReference>